<dbReference type="GeneTree" id="ENSGT01080000257344"/>
<name>A0A671Z3Q2_SPAAU</name>
<dbReference type="InterPro" id="IPR013106">
    <property type="entry name" value="Ig_V-set"/>
</dbReference>
<protein>
    <recommendedName>
        <fullName evidence="2">Ig-like domain-containing protein</fullName>
    </recommendedName>
</protein>
<keyword evidence="1" id="KW-0732">Signal</keyword>
<accession>A0A671Z3Q2</accession>
<feature type="chain" id="PRO_5044627261" description="Ig-like domain-containing protein" evidence="1">
    <location>
        <begin position="22"/>
        <end position="128"/>
    </location>
</feature>
<keyword evidence="4" id="KW-1185">Reference proteome</keyword>
<proteinExistence type="predicted"/>
<dbReference type="PROSITE" id="PS50835">
    <property type="entry name" value="IG_LIKE"/>
    <property type="match status" value="1"/>
</dbReference>
<dbReference type="InterPro" id="IPR036179">
    <property type="entry name" value="Ig-like_dom_sf"/>
</dbReference>
<dbReference type="SMART" id="SM00409">
    <property type="entry name" value="IG"/>
    <property type="match status" value="1"/>
</dbReference>
<dbReference type="PANTHER" id="PTHR23267">
    <property type="entry name" value="IMMUNOGLOBULIN LIGHT CHAIN"/>
    <property type="match status" value="1"/>
</dbReference>
<evidence type="ECO:0000313" key="4">
    <source>
        <dbReference type="Proteomes" id="UP000472265"/>
    </source>
</evidence>
<dbReference type="Gene3D" id="2.60.40.10">
    <property type="entry name" value="Immunoglobulins"/>
    <property type="match status" value="1"/>
</dbReference>
<sequence>MTLITILIWTLACCCFTGCSSQLTVTQPSVVTSSPGSTVSLTCNTSPKVKTWTDGTNRVHWYHQKSGQVPKLVMKNAKNPTSEFSSRFSGRGDGDNSHLTIIGVEAGDAAIYYCQRYDELNNEWVTTQ</sequence>
<evidence type="ECO:0000256" key="1">
    <source>
        <dbReference type="SAM" id="SignalP"/>
    </source>
</evidence>
<organism evidence="3 4">
    <name type="scientific">Sparus aurata</name>
    <name type="common">Gilthead sea bream</name>
    <dbReference type="NCBI Taxonomy" id="8175"/>
    <lineage>
        <taxon>Eukaryota</taxon>
        <taxon>Metazoa</taxon>
        <taxon>Chordata</taxon>
        <taxon>Craniata</taxon>
        <taxon>Vertebrata</taxon>
        <taxon>Euteleostomi</taxon>
        <taxon>Actinopterygii</taxon>
        <taxon>Neopterygii</taxon>
        <taxon>Teleostei</taxon>
        <taxon>Neoteleostei</taxon>
        <taxon>Acanthomorphata</taxon>
        <taxon>Eupercaria</taxon>
        <taxon>Spariformes</taxon>
        <taxon>Sparidae</taxon>
        <taxon>Sparus</taxon>
    </lineage>
</organism>
<dbReference type="Ensembl" id="ENSSAUT00010072886.1">
    <property type="protein sequence ID" value="ENSSAUP00010069640.1"/>
    <property type="gene ID" value="ENSSAUG00010027563.1"/>
</dbReference>
<reference evidence="3" key="1">
    <citation type="submission" date="2021-04" db="EMBL/GenBank/DDBJ databases">
        <authorList>
            <consortium name="Wellcome Sanger Institute Data Sharing"/>
        </authorList>
    </citation>
    <scope>NUCLEOTIDE SEQUENCE [LARGE SCALE GENOMIC DNA]</scope>
</reference>
<feature type="domain" description="Ig-like" evidence="2">
    <location>
        <begin position="21"/>
        <end position="128"/>
    </location>
</feature>
<dbReference type="Pfam" id="PF07686">
    <property type="entry name" value="V-set"/>
    <property type="match status" value="1"/>
</dbReference>
<dbReference type="SUPFAM" id="SSF48726">
    <property type="entry name" value="Immunoglobulin"/>
    <property type="match status" value="1"/>
</dbReference>
<dbReference type="InterPro" id="IPR050150">
    <property type="entry name" value="IgV_Light_Chain"/>
</dbReference>
<dbReference type="AlphaFoldDB" id="A0A671Z3Q2"/>
<dbReference type="InterPro" id="IPR013783">
    <property type="entry name" value="Ig-like_fold"/>
</dbReference>
<reference evidence="3" key="2">
    <citation type="submission" date="2025-05" db="UniProtKB">
        <authorList>
            <consortium name="Ensembl"/>
        </authorList>
    </citation>
    <scope>IDENTIFICATION</scope>
</reference>
<dbReference type="Ensembl" id="ENSSAUT00010072884.1">
    <property type="protein sequence ID" value="ENSSAUP00010069638.1"/>
    <property type="gene ID" value="ENSSAUG00010027563.1"/>
</dbReference>
<dbReference type="Proteomes" id="UP000472265">
    <property type="component" value="Chromosome 16"/>
</dbReference>
<dbReference type="InterPro" id="IPR003599">
    <property type="entry name" value="Ig_sub"/>
</dbReference>
<evidence type="ECO:0000259" key="2">
    <source>
        <dbReference type="PROSITE" id="PS50835"/>
    </source>
</evidence>
<evidence type="ECO:0000313" key="3">
    <source>
        <dbReference type="Ensembl" id="ENSSAUP00010069638.1"/>
    </source>
</evidence>
<feature type="signal peptide" evidence="1">
    <location>
        <begin position="1"/>
        <end position="21"/>
    </location>
</feature>
<dbReference type="InterPro" id="IPR007110">
    <property type="entry name" value="Ig-like_dom"/>
</dbReference>
<dbReference type="SMART" id="SM00406">
    <property type="entry name" value="IGv"/>
    <property type="match status" value="1"/>
</dbReference>